<evidence type="ECO:0000313" key="2">
    <source>
        <dbReference type="EMBL" id="MBO0356740.1"/>
    </source>
</evidence>
<evidence type="ECO:0000313" key="3">
    <source>
        <dbReference type="Proteomes" id="UP000664144"/>
    </source>
</evidence>
<reference evidence="2" key="1">
    <citation type="submission" date="2021-03" db="EMBL/GenBank/DDBJ databases">
        <authorList>
            <person name="Kim M.K."/>
        </authorList>
    </citation>
    <scope>NUCLEOTIDE SEQUENCE</scope>
    <source>
        <strain evidence="2">BT186</strain>
    </source>
</reference>
<organism evidence="2 3">
    <name type="scientific">Hymenobacter telluris</name>
    <dbReference type="NCBI Taxonomy" id="2816474"/>
    <lineage>
        <taxon>Bacteria</taxon>
        <taxon>Pseudomonadati</taxon>
        <taxon>Bacteroidota</taxon>
        <taxon>Cytophagia</taxon>
        <taxon>Cytophagales</taxon>
        <taxon>Hymenobacteraceae</taxon>
        <taxon>Hymenobacter</taxon>
    </lineage>
</organism>
<proteinExistence type="predicted"/>
<accession>A0A939JAY6</accession>
<gene>
    <name evidence="2" type="ORF">J0X19_02165</name>
</gene>
<evidence type="ECO:0000256" key="1">
    <source>
        <dbReference type="SAM" id="SignalP"/>
    </source>
</evidence>
<name>A0A939JAY6_9BACT</name>
<dbReference type="AlphaFoldDB" id="A0A939JAY6"/>
<sequence length="126" mass="14065">MKSSLLSRLSVACLFVVASVTGAMAQKEVYSEQPVVATSGYWTLETDKSVRDYTVVSFYNDQHELLYQERLNGVCLAPCKSAASHRRMARMLGTTLQQVQRLQANSLVSTRLMASNRVVQRAYAAR</sequence>
<protein>
    <recommendedName>
        <fullName evidence="4">Lipocalin-like domain-containing protein</fullName>
    </recommendedName>
</protein>
<feature type="chain" id="PRO_5036884300" description="Lipocalin-like domain-containing protein" evidence="1">
    <location>
        <begin position="26"/>
        <end position="126"/>
    </location>
</feature>
<dbReference type="Proteomes" id="UP000664144">
    <property type="component" value="Unassembled WGS sequence"/>
</dbReference>
<dbReference type="RefSeq" id="WP_206980317.1">
    <property type="nucleotide sequence ID" value="NZ_JAFLQZ010000001.1"/>
</dbReference>
<keyword evidence="3" id="KW-1185">Reference proteome</keyword>
<comment type="caution">
    <text evidence="2">The sequence shown here is derived from an EMBL/GenBank/DDBJ whole genome shotgun (WGS) entry which is preliminary data.</text>
</comment>
<dbReference type="EMBL" id="JAFLQZ010000001">
    <property type="protein sequence ID" value="MBO0356740.1"/>
    <property type="molecule type" value="Genomic_DNA"/>
</dbReference>
<evidence type="ECO:0008006" key="4">
    <source>
        <dbReference type="Google" id="ProtNLM"/>
    </source>
</evidence>
<keyword evidence="1" id="KW-0732">Signal</keyword>
<feature type="signal peptide" evidence="1">
    <location>
        <begin position="1"/>
        <end position="25"/>
    </location>
</feature>